<proteinExistence type="predicted"/>
<evidence type="ECO:0000313" key="1">
    <source>
        <dbReference type="EMBL" id="DAD19128.1"/>
    </source>
</evidence>
<dbReference type="Proteomes" id="UP000607653">
    <property type="component" value="Unassembled WGS sequence"/>
</dbReference>
<comment type="caution">
    <text evidence="1">The sequence shown here is derived from an EMBL/GenBank/DDBJ whole genome shotgun (WGS) entry which is preliminary data.</text>
</comment>
<dbReference type="AlphaFoldDB" id="A0A822XNN4"/>
<gene>
    <name evidence="1" type="ORF">HUJ06_020591</name>
</gene>
<organism evidence="1 2">
    <name type="scientific">Nelumbo nucifera</name>
    <name type="common">Sacred lotus</name>
    <dbReference type="NCBI Taxonomy" id="4432"/>
    <lineage>
        <taxon>Eukaryota</taxon>
        <taxon>Viridiplantae</taxon>
        <taxon>Streptophyta</taxon>
        <taxon>Embryophyta</taxon>
        <taxon>Tracheophyta</taxon>
        <taxon>Spermatophyta</taxon>
        <taxon>Magnoliopsida</taxon>
        <taxon>Proteales</taxon>
        <taxon>Nelumbonaceae</taxon>
        <taxon>Nelumbo</taxon>
    </lineage>
</organism>
<keyword evidence="2" id="KW-1185">Reference proteome</keyword>
<sequence>MSIRMKCIPDNCGRCSLFFWISVFVTAVKDQLNLVHEWKRELQIFTNETSRFK</sequence>
<reference evidence="1 2" key="1">
    <citation type="journal article" date="2020" name="Mol. Biol. Evol.">
        <title>Distinct Expression and Methylation Patterns for Genes with Different Fates following a Single Whole-Genome Duplication in Flowering Plants.</title>
        <authorList>
            <person name="Shi T."/>
            <person name="Rahmani R.S."/>
            <person name="Gugger P.F."/>
            <person name="Wang M."/>
            <person name="Li H."/>
            <person name="Zhang Y."/>
            <person name="Li Z."/>
            <person name="Wang Q."/>
            <person name="Van de Peer Y."/>
            <person name="Marchal K."/>
            <person name="Chen J."/>
        </authorList>
    </citation>
    <scope>NUCLEOTIDE SEQUENCE [LARGE SCALE GENOMIC DNA]</scope>
    <source>
        <tissue evidence="1">Leaf</tissue>
    </source>
</reference>
<name>A0A822XNN4_NELNU</name>
<dbReference type="EMBL" id="DUZY01000001">
    <property type="protein sequence ID" value="DAD19128.1"/>
    <property type="molecule type" value="Genomic_DNA"/>
</dbReference>
<protein>
    <submittedName>
        <fullName evidence="1">Uncharacterized protein</fullName>
    </submittedName>
</protein>
<accession>A0A822XNN4</accession>
<evidence type="ECO:0000313" key="2">
    <source>
        <dbReference type="Proteomes" id="UP000607653"/>
    </source>
</evidence>